<feature type="compositionally biased region" description="Polar residues" evidence="1">
    <location>
        <begin position="559"/>
        <end position="582"/>
    </location>
</feature>
<feature type="domain" description="WSC" evidence="2">
    <location>
        <begin position="407"/>
        <end position="497"/>
    </location>
</feature>
<feature type="compositionally biased region" description="Polar residues" evidence="1">
    <location>
        <begin position="341"/>
        <end position="351"/>
    </location>
</feature>
<dbReference type="Gene3D" id="2.60.120.200">
    <property type="match status" value="1"/>
</dbReference>
<dbReference type="SUPFAM" id="SSF49899">
    <property type="entry name" value="Concanavalin A-like lectins/glucanases"/>
    <property type="match status" value="1"/>
</dbReference>
<protein>
    <recommendedName>
        <fullName evidence="6">Endo-1,3(4)-beta-glucanase</fullName>
    </recommendedName>
</protein>
<sequence length="917" mass="95501">MAYSLATSYAGDSLVSGFNWTNGRDLSNGFVQYQSQEDALDRGLYSVDPFAQTVRLEVDYDNVYALDEGRPSIRLESKETFQYGLFIADFLHMPPSQCGTWPAFWAYGDNWPQGGEIDIVEGANLAYTNVISGHTAKGCQLDPADAGLFSGDRRNLDCFAGEDNIGCGFNPPASDTSSYGDGFNAANGGVYAMEWDSEYIKVWHFPRGAIPADIGAKMPDPKKWGLPQALFGGSKCDVDDYFSNMNIVININFCGDYGEGTWRSFETCRALAPTCREYVANNPEDFENAYWDVSYIDVYTRSASIPPILPPSKEQSSTELTGAPMPSNPNEPNPSDENNSKPANTPNMSRPTNQTASSEPTTTTTLTRTAVSTILVTIPGQGTNSPTVVPLPVSGTGGSVNPSRIGDYAYIGCFGSQTGFQTFDQTAQGDDMTLERCVAACDGKTYVGVFEGTCYCATRLDADTRANANQSDCNIPCPGNDEEFCGGLVAQSTGNSDRWAHVRRDAPSSVLLTVYADLSDTERPDIPPAMGPAGPTSSGGQLDPTSVAGLTALDGSGPADQTGSGGQLNPTGIASQAGSNGSAPAGQIGPGGQLNPTGIAGQAGSNGSAPAGQTGPGGQLNPTGIAGQAGSNGSALAGQTGPGGQAGSAITRGVADFGRPGVTTTVTYFTVLPSNPGVLVPQQSVVTRWYEQCGCKNPRLLELPMETKTVLCNACGARGESTVTLTIPVTIAVTIAVPTIGNQPIQPGAPASYTSQLGAQGAQDATRSVSGGSELTTRVAQQAAAVFTTQLVSEDIEVFTRMVSDDEITTRLVQTRVLKQTVFVTVSKPTGNMQASAQPDDTVSSVPPLIPSEATNSAEAVLPAQPTTPAVLVTPIPTPGAPDQPVIVAGAELSGMNGFKTSFVTLVAVAVIFAALL</sequence>
<dbReference type="SMART" id="SM00321">
    <property type="entry name" value="WSC"/>
    <property type="match status" value="1"/>
</dbReference>
<proteinExistence type="predicted"/>
<feature type="compositionally biased region" description="Low complexity" evidence="1">
    <location>
        <begin position="352"/>
        <end position="368"/>
    </location>
</feature>
<feature type="region of interest" description="Disordered" evidence="1">
    <location>
        <begin position="306"/>
        <end position="368"/>
    </location>
</feature>
<feature type="compositionally biased region" description="Polar residues" evidence="1">
    <location>
        <begin position="535"/>
        <end position="544"/>
    </location>
</feature>
<dbReference type="AlphaFoldDB" id="A0A8H4XI88"/>
<dbReference type="CDD" id="cd02181">
    <property type="entry name" value="GH16_fungal_Lam16A_glucanase"/>
    <property type="match status" value="1"/>
</dbReference>
<gene>
    <name evidence="4" type="ORF">FZEAL_8036</name>
</gene>
<dbReference type="PANTHER" id="PTHR10963">
    <property type="entry name" value="GLYCOSYL HYDROLASE-RELATED"/>
    <property type="match status" value="1"/>
</dbReference>
<feature type="domain" description="GH16" evidence="3">
    <location>
        <begin position="24"/>
        <end position="304"/>
    </location>
</feature>
<dbReference type="PANTHER" id="PTHR10963:SF24">
    <property type="entry name" value="GLYCOSIDASE C21B10.07-RELATED"/>
    <property type="match status" value="1"/>
</dbReference>
<evidence type="ECO:0000313" key="4">
    <source>
        <dbReference type="EMBL" id="KAF4975137.1"/>
    </source>
</evidence>
<feature type="region of interest" description="Disordered" evidence="1">
    <location>
        <begin position="522"/>
        <end position="647"/>
    </location>
</feature>
<evidence type="ECO:0000256" key="1">
    <source>
        <dbReference type="SAM" id="MobiDB-lite"/>
    </source>
</evidence>
<name>A0A8H4XI88_9HYPO</name>
<dbReference type="Proteomes" id="UP000635477">
    <property type="component" value="Unassembled WGS sequence"/>
</dbReference>
<reference evidence="4" key="2">
    <citation type="submission" date="2020-05" db="EMBL/GenBank/DDBJ databases">
        <authorList>
            <person name="Kim H.-S."/>
            <person name="Proctor R.H."/>
            <person name="Brown D.W."/>
        </authorList>
    </citation>
    <scope>NUCLEOTIDE SEQUENCE</scope>
    <source>
        <strain evidence="4">NRRL 22465</strain>
    </source>
</reference>
<dbReference type="InterPro" id="IPR013320">
    <property type="entry name" value="ConA-like_dom_sf"/>
</dbReference>
<dbReference type="Pfam" id="PF01822">
    <property type="entry name" value="WSC"/>
    <property type="match status" value="1"/>
</dbReference>
<dbReference type="InterPro" id="IPR002889">
    <property type="entry name" value="WSC_carb-bd"/>
</dbReference>
<dbReference type="InterPro" id="IPR000757">
    <property type="entry name" value="Beta-glucanase-like"/>
</dbReference>
<accession>A0A8H4XI88</accession>
<dbReference type="EMBL" id="JABEYC010000672">
    <property type="protein sequence ID" value="KAF4975137.1"/>
    <property type="molecule type" value="Genomic_DNA"/>
</dbReference>
<dbReference type="GO" id="GO:0004553">
    <property type="term" value="F:hydrolase activity, hydrolyzing O-glycosyl compounds"/>
    <property type="evidence" value="ECO:0007669"/>
    <property type="project" value="InterPro"/>
</dbReference>
<organism evidence="4 5">
    <name type="scientific">Fusarium zealandicum</name>
    <dbReference type="NCBI Taxonomy" id="1053134"/>
    <lineage>
        <taxon>Eukaryota</taxon>
        <taxon>Fungi</taxon>
        <taxon>Dikarya</taxon>
        <taxon>Ascomycota</taxon>
        <taxon>Pezizomycotina</taxon>
        <taxon>Sordariomycetes</taxon>
        <taxon>Hypocreomycetidae</taxon>
        <taxon>Hypocreales</taxon>
        <taxon>Nectriaceae</taxon>
        <taxon>Fusarium</taxon>
        <taxon>Fusarium staphyleae species complex</taxon>
    </lineage>
</organism>
<evidence type="ECO:0000259" key="3">
    <source>
        <dbReference type="PROSITE" id="PS51762"/>
    </source>
</evidence>
<evidence type="ECO:0000259" key="2">
    <source>
        <dbReference type="PROSITE" id="PS51212"/>
    </source>
</evidence>
<evidence type="ECO:0008006" key="6">
    <source>
        <dbReference type="Google" id="ProtNLM"/>
    </source>
</evidence>
<reference evidence="4" key="1">
    <citation type="journal article" date="2020" name="BMC Genomics">
        <title>Correction to: Identification and distribution of gene clusters required for synthesis of sphingolipid metabolism inhibitors in diverse species of the filamentous fungus Fusarium.</title>
        <authorList>
            <person name="Kim H.S."/>
            <person name="Lohmar J.M."/>
            <person name="Busman M."/>
            <person name="Brown D.W."/>
            <person name="Naumann T.A."/>
            <person name="Divon H.H."/>
            <person name="Lysoe E."/>
            <person name="Uhlig S."/>
            <person name="Proctor R.H."/>
        </authorList>
    </citation>
    <scope>NUCLEOTIDE SEQUENCE</scope>
    <source>
        <strain evidence="4">NRRL 22465</strain>
    </source>
</reference>
<evidence type="ECO:0000313" key="5">
    <source>
        <dbReference type="Proteomes" id="UP000635477"/>
    </source>
</evidence>
<dbReference type="OrthoDB" id="192832at2759"/>
<dbReference type="PROSITE" id="PS51212">
    <property type="entry name" value="WSC"/>
    <property type="match status" value="1"/>
</dbReference>
<keyword evidence="5" id="KW-1185">Reference proteome</keyword>
<dbReference type="Pfam" id="PF26113">
    <property type="entry name" value="GH16_XgeA"/>
    <property type="match status" value="1"/>
</dbReference>
<dbReference type="GO" id="GO:0009251">
    <property type="term" value="P:glucan catabolic process"/>
    <property type="evidence" value="ECO:0007669"/>
    <property type="project" value="TreeGrafter"/>
</dbReference>
<comment type="caution">
    <text evidence="4">The sequence shown here is derived from an EMBL/GenBank/DDBJ whole genome shotgun (WGS) entry which is preliminary data.</text>
</comment>
<dbReference type="InterPro" id="IPR050546">
    <property type="entry name" value="Glycosyl_Hydrlase_16"/>
</dbReference>
<dbReference type="PROSITE" id="PS51762">
    <property type="entry name" value="GH16_2"/>
    <property type="match status" value="1"/>
</dbReference>